<reference evidence="9 10" key="1">
    <citation type="submission" date="2015-11" db="EMBL/GenBank/DDBJ databases">
        <title>Genomic analysis of 38 Legionella species identifies large and diverse effector repertoires.</title>
        <authorList>
            <person name="Burstein D."/>
            <person name="Amaro F."/>
            <person name="Zusman T."/>
            <person name="Lifshitz Z."/>
            <person name="Cohen O."/>
            <person name="Gilbert J.A."/>
            <person name="Pupko T."/>
            <person name="Shuman H.A."/>
            <person name="Segal G."/>
        </authorList>
    </citation>
    <scope>NUCLEOTIDE SEQUENCE [LARGE SCALE GENOMIC DNA]</scope>
    <source>
        <strain evidence="9 10">ATCC 43878</strain>
    </source>
</reference>
<comment type="caution">
    <text evidence="9">The sequence shown here is derived from an EMBL/GenBank/DDBJ whole genome shotgun (WGS) entry which is preliminary data.</text>
</comment>
<feature type="binding site" evidence="6">
    <location>
        <begin position="194"/>
        <end position="199"/>
    </location>
    <ligand>
        <name>NAD(+)</name>
        <dbReference type="ChEBI" id="CHEBI:57540"/>
    </ligand>
</feature>
<evidence type="ECO:0000313" key="9">
    <source>
        <dbReference type="EMBL" id="KTC81491.1"/>
    </source>
</evidence>
<dbReference type="Pfam" id="PF00208">
    <property type="entry name" value="ELFV_dehydrog"/>
    <property type="match status" value="1"/>
</dbReference>
<dbReference type="InterPro" id="IPR006095">
    <property type="entry name" value="Glu/Leu/Phe/Val/Trp_DH"/>
</dbReference>
<dbReference type="InterPro" id="IPR046346">
    <property type="entry name" value="Aminoacid_DH-like_N_sf"/>
</dbReference>
<dbReference type="PIRSF" id="PIRSF000188">
    <property type="entry name" value="Phe_leu_dh"/>
    <property type="match status" value="1"/>
</dbReference>
<evidence type="ECO:0000259" key="8">
    <source>
        <dbReference type="SMART" id="SM00839"/>
    </source>
</evidence>
<dbReference type="PATRIC" id="fig|29422.6.peg.2144"/>
<dbReference type="InterPro" id="IPR036291">
    <property type="entry name" value="NAD(P)-bd_dom_sf"/>
</dbReference>
<dbReference type="GO" id="GO:0006520">
    <property type="term" value="P:amino acid metabolic process"/>
    <property type="evidence" value="ECO:0007669"/>
    <property type="project" value="InterPro"/>
</dbReference>
<gene>
    <name evidence="9" type="ORF">Lbru_2011</name>
</gene>
<dbReference type="AlphaFoldDB" id="A0A0W0SDD7"/>
<dbReference type="Gene3D" id="3.40.50.10860">
    <property type="entry name" value="Leucine Dehydrogenase, chain A, domain 1"/>
    <property type="match status" value="1"/>
</dbReference>
<dbReference type="GO" id="GO:0016639">
    <property type="term" value="F:oxidoreductase activity, acting on the CH-NH2 group of donors, NAD or NADP as acceptor"/>
    <property type="evidence" value="ECO:0007669"/>
    <property type="project" value="InterPro"/>
</dbReference>
<evidence type="ECO:0000256" key="4">
    <source>
        <dbReference type="ARBA" id="ARBA00023027"/>
    </source>
</evidence>
<evidence type="ECO:0000256" key="7">
    <source>
        <dbReference type="RuleBase" id="RU004417"/>
    </source>
</evidence>
<dbReference type="Pfam" id="PF02812">
    <property type="entry name" value="ELFV_dehydrog_N"/>
    <property type="match status" value="1"/>
</dbReference>
<organism evidence="9 10">
    <name type="scientific">Legionella brunensis</name>
    <dbReference type="NCBI Taxonomy" id="29422"/>
    <lineage>
        <taxon>Bacteria</taxon>
        <taxon>Pseudomonadati</taxon>
        <taxon>Pseudomonadota</taxon>
        <taxon>Gammaproteobacteria</taxon>
        <taxon>Legionellales</taxon>
        <taxon>Legionellaceae</taxon>
        <taxon>Legionella</taxon>
    </lineage>
</organism>
<dbReference type="InterPro" id="IPR006097">
    <property type="entry name" value="Glu/Leu/Phe/Val/Trp_DH_dimer"/>
</dbReference>
<keyword evidence="4 6" id="KW-0520">NAD</keyword>
<dbReference type="SUPFAM" id="SSF51735">
    <property type="entry name" value="NAD(P)-binding Rossmann-fold domains"/>
    <property type="match status" value="1"/>
</dbReference>
<dbReference type="InterPro" id="IPR006096">
    <property type="entry name" value="Glu/Leu/Phe/Val/Trp_DH_C"/>
</dbReference>
<evidence type="ECO:0000256" key="5">
    <source>
        <dbReference type="PIRSR" id="PIRSR000188-1"/>
    </source>
</evidence>
<keyword evidence="3 7" id="KW-0560">Oxidoreductase</keyword>
<proteinExistence type="inferred from homology"/>
<dbReference type="CDD" id="cd01075">
    <property type="entry name" value="NAD_bind_Leu_Phe_Val_DH"/>
    <property type="match status" value="1"/>
</dbReference>
<dbReference type="PANTHER" id="PTHR42722">
    <property type="entry name" value="LEUCINE DEHYDROGENASE"/>
    <property type="match status" value="1"/>
</dbReference>
<dbReference type="SUPFAM" id="SSF53223">
    <property type="entry name" value="Aminoacid dehydrogenase-like, N-terminal domain"/>
    <property type="match status" value="1"/>
</dbReference>
<feature type="active site" description="Proton donor/acceptor" evidence="5">
    <location>
        <position position="97"/>
    </location>
</feature>
<evidence type="ECO:0000256" key="2">
    <source>
        <dbReference type="ARBA" id="ARBA00006382"/>
    </source>
</evidence>
<evidence type="ECO:0000313" key="10">
    <source>
        <dbReference type="Proteomes" id="UP000054742"/>
    </source>
</evidence>
<dbReference type="Gene3D" id="3.40.50.720">
    <property type="entry name" value="NAD(P)-binding Rossmann-like Domain"/>
    <property type="match status" value="1"/>
</dbReference>
<comment type="similarity">
    <text evidence="2 7">Belongs to the Glu/Leu/Phe/Val dehydrogenases family.</text>
</comment>
<evidence type="ECO:0000256" key="6">
    <source>
        <dbReference type="PIRSR" id="PIRSR000188-2"/>
    </source>
</evidence>
<dbReference type="EMBL" id="LNXV01000029">
    <property type="protein sequence ID" value="KTC81491.1"/>
    <property type="molecule type" value="Genomic_DNA"/>
</dbReference>
<dbReference type="PRINTS" id="PR00082">
    <property type="entry name" value="GLFDHDRGNASE"/>
</dbReference>
<name>A0A0W0SDD7_9GAMM</name>
<dbReference type="GO" id="GO:0000166">
    <property type="term" value="F:nucleotide binding"/>
    <property type="evidence" value="ECO:0007669"/>
    <property type="project" value="UniProtKB-KW"/>
</dbReference>
<dbReference type="STRING" id="29422.Lbru_2011"/>
<comment type="function">
    <text evidence="1">Catalyzes the reversible oxidative deamination of glutamate to alpha-ketoglutarate and ammonia.</text>
</comment>
<evidence type="ECO:0000256" key="3">
    <source>
        <dbReference type="ARBA" id="ARBA00023002"/>
    </source>
</evidence>
<accession>A0A0W0SDD7</accession>
<dbReference type="RefSeq" id="WP_058442005.1">
    <property type="nucleotide sequence ID" value="NZ_CAAAHU010000005.1"/>
</dbReference>
<dbReference type="PANTHER" id="PTHR42722:SF1">
    <property type="entry name" value="VALINE DEHYDROGENASE"/>
    <property type="match status" value="1"/>
</dbReference>
<dbReference type="SMART" id="SM00839">
    <property type="entry name" value="ELFV_dehydrog"/>
    <property type="match status" value="1"/>
</dbReference>
<dbReference type="InterPro" id="IPR016211">
    <property type="entry name" value="Glu/Phe/Leu/Val/Trp_DH_bac/arc"/>
</dbReference>
<protein>
    <submittedName>
        <fullName evidence="9">Leucine dehydrogenase</fullName>
    </submittedName>
</protein>
<keyword evidence="10" id="KW-1185">Reference proteome</keyword>
<keyword evidence="6" id="KW-0547">Nucleotide-binding</keyword>
<dbReference type="Proteomes" id="UP000054742">
    <property type="component" value="Unassembled WGS sequence"/>
</dbReference>
<feature type="domain" description="Glutamate/phenylalanine/leucine/valine/L-tryptophan dehydrogenase C-terminal" evidence="8">
    <location>
        <begin position="158"/>
        <end position="358"/>
    </location>
</feature>
<sequence>MMSVDTIKKNETSTIIQEDFLDYALSHGFGDLHFKVDNETGMKAIVAIHSTKLGPALGGCRFIEYPNTVSAINDAMRLARGMSYKAASVNLPLGGGKAVIIKPTKPYDREAYLHAFGRFVNDLGGRYITALDSGTQLSDMDIIAQHTPYVASLSSHNGDPSPYTAKGVLRGIQAAVEFKLGKDKLAGLHVAIQGLGHVGYLLAEHLHALGARLTVADVNPMAVERAVEKFGATSVSTDIIHKIPCDVFAPCALGAVINDISINQLQTPIVAGAANNQLAHTYHGTMLHEKGILYAADYVINAGGLIFAASKYFNTPEAQVNQQIDGIGTSMLEIFTRSQKENRPASEIADTLAQEKLA</sequence>
<dbReference type="OrthoDB" id="9803297at2"/>
<evidence type="ECO:0000256" key="1">
    <source>
        <dbReference type="ARBA" id="ARBA00003868"/>
    </source>
</evidence>